<sequence length="301" mass="33808">MSKQAGRAGGASKRQAEDGDICPVCKSSRYLNSTMEFKINPACYHRMCDTCVERIFKKGNNMCPVAGCAKTLAYKGFRRATFEDLQVEREVDIRKRVMKVMNKKEDDFETLRDYNDYLEQVEEITWNLILNIDKDATERKLDRFEAVQKAEGNAGVSKREPTKSTARVALNKGIVPEALNNDDADTDFSFRGLKKRVAPPKEAPFDPWGGYNIAQQYYVLQDNYDVDWYARMKSDPAHLVGGHSMQEYCSRALREAFGGFGVFIEDEIAARDDPSMDAGVGTEHAAAAAVSGDNVNMDDVF</sequence>
<dbReference type="OrthoDB" id="5963at2759"/>
<dbReference type="Pfam" id="PF06391">
    <property type="entry name" value="MAT1"/>
    <property type="match status" value="1"/>
</dbReference>
<dbReference type="GO" id="GO:0016301">
    <property type="term" value="F:kinase activity"/>
    <property type="evidence" value="ECO:0007669"/>
    <property type="project" value="UniProtKB-KW"/>
</dbReference>
<accession>A0A6A5K2Z6</accession>
<dbReference type="GO" id="GO:0008270">
    <property type="term" value="F:zinc ion binding"/>
    <property type="evidence" value="ECO:0007669"/>
    <property type="project" value="UniProtKB-KW"/>
</dbReference>
<dbReference type="InterPro" id="IPR015877">
    <property type="entry name" value="MAT1_centre"/>
</dbReference>
<evidence type="ECO:0000259" key="5">
    <source>
        <dbReference type="PROSITE" id="PS50089"/>
    </source>
</evidence>
<keyword evidence="3" id="KW-0862">Zinc</keyword>
<feature type="domain" description="RING-type" evidence="5">
    <location>
        <begin position="22"/>
        <end position="65"/>
    </location>
</feature>
<dbReference type="EMBL" id="ML975478">
    <property type="protein sequence ID" value="KAF1828957.1"/>
    <property type="molecule type" value="Genomic_DNA"/>
</dbReference>
<name>A0A6A5K2Z6_9PLEO</name>
<evidence type="ECO:0000256" key="3">
    <source>
        <dbReference type="ARBA" id="ARBA00022833"/>
    </source>
</evidence>
<evidence type="ECO:0000313" key="6">
    <source>
        <dbReference type="EMBL" id="KAF1828957.1"/>
    </source>
</evidence>
<keyword evidence="7" id="KW-1185">Reference proteome</keyword>
<dbReference type="GO" id="GO:0006281">
    <property type="term" value="P:DNA repair"/>
    <property type="evidence" value="ECO:0007669"/>
    <property type="project" value="TreeGrafter"/>
</dbReference>
<dbReference type="GO" id="GO:0005675">
    <property type="term" value="C:transcription factor TFIIH holo complex"/>
    <property type="evidence" value="ECO:0007669"/>
    <property type="project" value="TreeGrafter"/>
</dbReference>
<dbReference type="Proteomes" id="UP000800040">
    <property type="component" value="Unassembled WGS sequence"/>
</dbReference>
<dbReference type="PROSITE" id="PS50089">
    <property type="entry name" value="ZF_RING_2"/>
    <property type="match status" value="1"/>
</dbReference>
<dbReference type="InterPro" id="IPR017907">
    <property type="entry name" value="Znf_RING_CS"/>
</dbReference>
<dbReference type="Gene3D" id="3.30.40.10">
    <property type="entry name" value="Zinc/RING finger domain, C3HC4 (zinc finger)"/>
    <property type="match status" value="1"/>
</dbReference>
<dbReference type="PROSITE" id="PS00518">
    <property type="entry name" value="ZF_RING_1"/>
    <property type="match status" value="1"/>
</dbReference>
<dbReference type="AlphaFoldDB" id="A0A6A5K2Z6"/>
<dbReference type="PANTHER" id="PTHR12683">
    <property type="entry name" value="CDK-ACTIVATING KINASE ASSEMBLY FACTOR MAT1"/>
    <property type="match status" value="1"/>
</dbReference>
<evidence type="ECO:0000313" key="7">
    <source>
        <dbReference type="Proteomes" id="UP000800040"/>
    </source>
</evidence>
<keyword evidence="6" id="KW-0418">Kinase</keyword>
<dbReference type="InterPro" id="IPR013083">
    <property type="entry name" value="Znf_RING/FYVE/PHD"/>
</dbReference>
<dbReference type="InterPro" id="IPR001841">
    <property type="entry name" value="Znf_RING"/>
</dbReference>
<organism evidence="6 7">
    <name type="scientific">Decorospora gaudefroyi</name>
    <dbReference type="NCBI Taxonomy" id="184978"/>
    <lineage>
        <taxon>Eukaryota</taxon>
        <taxon>Fungi</taxon>
        <taxon>Dikarya</taxon>
        <taxon>Ascomycota</taxon>
        <taxon>Pezizomycotina</taxon>
        <taxon>Dothideomycetes</taxon>
        <taxon>Pleosporomycetidae</taxon>
        <taxon>Pleosporales</taxon>
        <taxon>Pleosporineae</taxon>
        <taxon>Pleosporaceae</taxon>
        <taxon>Decorospora</taxon>
    </lineage>
</organism>
<gene>
    <name evidence="6" type="ORF">BDW02DRAFT_574411</name>
</gene>
<dbReference type="SUPFAM" id="SSF57850">
    <property type="entry name" value="RING/U-box"/>
    <property type="match status" value="1"/>
</dbReference>
<keyword evidence="6" id="KW-0808">Transferase</keyword>
<dbReference type="GO" id="GO:0006357">
    <property type="term" value="P:regulation of transcription by RNA polymerase II"/>
    <property type="evidence" value="ECO:0007669"/>
    <property type="project" value="TreeGrafter"/>
</dbReference>
<evidence type="ECO:0000256" key="2">
    <source>
        <dbReference type="ARBA" id="ARBA00022771"/>
    </source>
</evidence>
<reference evidence="6" key="1">
    <citation type="submission" date="2020-01" db="EMBL/GenBank/DDBJ databases">
        <authorList>
            <consortium name="DOE Joint Genome Institute"/>
            <person name="Haridas S."/>
            <person name="Albert R."/>
            <person name="Binder M."/>
            <person name="Bloem J."/>
            <person name="Labutti K."/>
            <person name="Salamov A."/>
            <person name="Andreopoulos B."/>
            <person name="Baker S.E."/>
            <person name="Barry K."/>
            <person name="Bills G."/>
            <person name="Bluhm B.H."/>
            <person name="Cannon C."/>
            <person name="Castanera R."/>
            <person name="Culley D.E."/>
            <person name="Daum C."/>
            <person name="Ezra D."/>
            <person name="Gonzalez J.B."/>
            <person name="Henrissat B."/>
            <person name="Kuo A."/>
            <person name="Liang C."/>
            <person name="Lipzen A."/>
            <person name="Lutzoni F."/>
            <person name="Magnuson J."/>
            <person name="Mondo S."/>
            <person name="Nolan M."/>
            <person name="Ohm R."/>
            <person name="Pangilinan J."/>
            <person name="Park H.-J."/>
            <person name="Ramirez L."/>
            <person name="Alfaro M."/>
            <person name="Sun H."/>
            <person name="Tritt A."/>
            <person name="Yoshinaga Y."/>
            <person name="Zwiers L.-H."/>
            <person name="Turgeon B.G."/>
            <person name="Goodwin S.B."/>
            <person name="Spatafora J.W."/>
            <person name="Crous P.W."/>
            <person name="Grigoriev I.V."/>
        </authorList>
    </citation>
    <scope>NUCLEOTIDE SEQUENCE</scope>
    <source>
        <strain evidence="6">P77</strain>
    </source>
</reference>
<keyword evidence="1" id="KW-0479">Metal-binding</keyword>
<keyword evidence="2 4" id="KW-0863">Zinc-finger</keyword>
<evidence type="ECO:0000256" key="4">
    <source>
        <dbReference type="PROSITE-ProRule" id="PRU00175"/>
    </source>
</evidence>
<dbReference type="Pfam" id="PF17121">
    <property type="entry name" value="zf-C3HC4_5"/>
    <property type="match status" value="1"/>
</dbReference>
<dbReference type="PANTHER" id="PTHR12683:SF13">
    <property type="entry name" value="CDK-ACTIVATING KINASE ASSEMBLY FACTOR MAT1"/>
    <property type="match status" value="1"/>
</dbReference>
<protein>
    <submittedName>
        <fullName evidence="6">CDK-activating kinase assembly factor</fullName>
    </submittedName>
</protein>
<evidence type="ECO:0000256" key="1">
    <source>
        <dbReference type="ARBA" id="ARBA00022723"/>
    </source>
</evidence>
<proteinExistence type="predicted"/>